<feature type="compositionally biased region" description="Basic and acidic residues" evidence="1">
    <location>
        <begin position="296"/>
        <end position="307"/>
    </location>
</feature>
<dbReference type="AlphaFoldDB" id="A0A9N9RJ85"/>
<reference evidence="2" key="1">
    <citation type="submission" date="2022-01" db="EMBL/GenBank/DDBJ databases">
        <authorList>
            <person name="King R."/>
        </authorList>
    </citation>
    <scope>NUCLEOTIDE SEQUENCE</scope>
</reference>
<dbReference type="OrthoDB" id="8020139at2759"/>
<accession>A0A9N9RJ85</accession>
<gene>
    <name evidence="2" type="ORF">CHIRRI_LOCUS282</name>
</gene>
<protein>
    <submittedName>
        <fullName evidence="2">Uncharacterized protein</fullName>
    </submittedName>
</protein>
<feature type="region of interest" description="Disordered" evidence="1">
    <location>
        <begin position="278"/>
        <end position="307"/>
    </location>
</feature>
<keyword evidence="3" id="KW-1185">Reference proteome</keyword>
<feature type="compositionally biased region" description="Polar residues" evidence="1">
    <location>
        <begin position="562"/>
        <end position="571"/>
    </location>
</feature>
<feature type="compositionally biased region" description="Polar residues" evidence="1">
    <location>
        <begin position="707"/>
        <end position="722"/>
    </location>
</feature>
<feature type="compositionally biased region" description="Low complexity" evidence="1">
    <location>
        <begin position="623"/>
        <end position="638"/>
    </location>
</feature>
<dbReference type="Proteomes" id="UP001153620">
    <property type="component" value="Chromosome 1"/>
</dbReference>
<feature type="compositionally biased region" description="Polar residues" evidence="1">
    <location>
        <begin position="817"/>
        <end position="828"/>
    </location>
</feature>
<name>A0A9N9RJ85_9DIPT</name>
<organism evidence="2 3">
    <name type="scientific">Chironomus riparius</name>
    <dbReference type="NCBI Taxonomy" id="315576"/>
    <lineage>
        <taxon>Eukaryota</taxon>
        <taxon>Metazoa</taxon>
        <taxon>Ecdysozoa</taxon>
        <taxon>Arthropoda</taxon>
        <taxon>Hexapoda</taxon>
        <taxon>Insecta</taxon>
        <taxon>Pterygota</taxon>
        <taxon>Neoptera</taxon>
        <taxon>Endopterygota</taxon>
        <taxon>Diptera</taxon>
        <taxon>Nematocera</taxon>
        <taxon>Chironomoidea</taxon>
        <taxon>Chironomidae</taxon>
        <taxon>Chironominae</taxon>
        <taxon>Chironomus</taxon>
    </lineage>
</organism>
<evidence type="ECO:0000313" key="2">
    <source>
        <dbReference type="EMBL" id="CAG9797282.1"/>
    </source>
</evidence>
<proteinExistence type="predicted"/>
<feature type="compositionally biased region" description="Basic and acidic residues" evidence="1">
    <location>
        <begin position="584"/>
        <end position="593"/>
    </location>
</feature>
<sequence length="828" mass="93141">MDLSLLNDEAMDDSFLVIRAEAMDDEVTQIFKKWKLNNPLPKKDVENINSVNIVNNETFDSRTFTRPAKRRTFNISDSNTPPSLQSVNSEMQSMESGIASINLQVGGTFTPLSMQRSWLNDVSPPSSICTSMDFQNNDTMLNSLITSSDFTNISFLSNMQDNLEQTRRLNNANIVNNNNRETPVTSVNNNPNNISQNLMNFTFDVNKTITNNQPNATFVGRTFVAAATTTDSEPIKEIGIENADMRLNVSTEDVGKNLTFNKYENGNITWEKVQDLRLSNGSNPENNVVQSTPVHNHPENDHKNKLRKNFDDTISPISSLQAQNSNNNNNNADDDDDEILLRNIKGRKLVNDITMEDYRNSIEDQCEFLLNEETIKLSTRVCGESFECLKDLRNALITSADANEKEFDEMLDTFNVQKSRESEKLLQSVDSIKQRHSLINMEKQKEDKRQKKDCENDNRTQYDVMNKSSERLLNRRSRLFDDVNLQLQKQQNEASMNGNGNESGSVHHNLQSVGIDAENEVIDKNDRDRFKTIKLNRPRLQKGMVIVDTQESEEQQQQQSQIPSNEVSPGSNKERRNQINQQKQQEDESEFKKPPAMSKLSKFGFSRPTYRSRNDLNLPLKANSTDSLDNDTDLSTNSKKTVSNLKSPMGIKSKSIHNLMYNGSGSSQNGIRMSSNLKLYPETTRSQSNLKGPRASSLVRPVDNNFKVPQSFQPRAQPTNRKTAGLVRPSSGYYGNGTTKRLDSDNESYSLSSSSASSRNSVHLSLAPEQQLYQQNSTEELDQPIKKPSGAIPKPSGIARPMSGLPRPQVKSGLPHPNSSIARPATAS</sequence>
<feature type="region of interest" description="Disordered" evidence="1">
    <location>
        <begin position="550"/>
        <end position="646"/>
    </location>
</feature>
<feature type="region of interest" description="Disordered" evidence="1">
    <location>
        <begin position="436"/>
        <end position="468"/>
    </location>
</feature>
<reference evidence="2" key="2">
    <citation type="submission" date="2022-10" db="EMBL/GenBank/DDBJ databases">
        <authorList>
            <consortium name="ENA_rothamsted_submissions"/>
            <consortium name="culmorum"/>
            <person name="King R."/>
        </authorList>
    </citation>
    <scope>NUCLEOTIDE SEQUENCE</scope>
</reference>
<feature type="compositionally biased region" description="Basic and acidic residues" evidence="1">
    <location>
        <begin position="442"/>
        <end position="460"/>
    </location>
</feature>
<feature type="compositionally biased region" description="Low complexity" evidence="1">
    <location>
        <begin position="747"/>
        <end position="766"/>
    </location>
</feature>
<evidence type="ECO:0000313" key="3">
    <source>
        <dbReference type="Proteomes" id="UP001153620"/>
    </source>
</evidence>
<feature type="region of interest" description="Disordered" evidence="1">
    <location>
        <begin position="684"/>
        <end position="828"/>
    </location>
</feature>
<evidence type="ECO:0000256" key="1">
    <source>
        <dbReference type="SAM" id="MobiDB-lite"/>
    </source>
</evidence>
<feature type="compositionally biased region" description="Polar residues" evidence="1">
    <location>
        <begin position="278"/>
        <end position="294"/>
    </location>
</feature>
<dbReference type="EMBL" id="OU895877">
    <property type="protein sequence ID" value="CAG9797282.1"/>
    <property type="molecule type" value="Genomic_DNA"/>
</dbReference>